<dbReference type="Proteomes" id="UP000186309">
    <property type="component" value="Chromosome"/>
</dbReference>
<dbReference type="KEGG" id="pbor:BSF38_05227"/>
<dbReference type="Pfam" id="PF00132">
    <property type="entry name" value="Hexapep"/>
    <property type="match status" value="1"/>
</dbReference>
<keyword evidence="4 9" id="KW-0808">Transferase</keyword>
<dbReference type="CDD" id="cd03351">
    <property type="entry name" value="LbH_UDP-GlcNAc_AT"/>
    <property type="match status" value="1"/>
</dbReference>
<organism evidence="9 10">
    <name type="scientific">Paludisphaera borealis</name>
    <dbReference type="NCBI Taxonomy" id="1387353"/>
    <lineage>
        <taxon>Bacteria</taxon>
        <taxon>Pseudomonadati</taxon>
        <taxon>Planctomycetota</taxon>
        <taxon>Planctomycetia</taxon>
        <taxon>Isosphaerales</taxon>
        <taxon>Isosphaeraceae</taxon>
        <taxon>Paludisphaera</taxon>
    </lineage>
</organism>
<sequence length="271" mass="29578">MATMIADTACIDPRAEIADDVEIGPYCVIGPDARIGRGTRLIAHVCILGHTTLGENNVVHPNSVLGGDPQDFSYKGEPTRLEIGDSNTFREGVTIHRGSCKEESLTRLGSHNYFMANVHVGHDCVLGDRILIANNTMLAGHIHVDSYATISAGVGLHQFVSVGNYSYIGALTRVYHDVPPFMLVEGNPSKVRCINIVGLKRHGLSAEAIASLHEAHRLIYRARMIAKQAREVLDAHGHIGLEVRRLLDFIEIQQQGRHGRGRDRAKLSASA</sequence>
<dbReference type="InterPro" id="IPR029098">
    <property type="entry name" value="Acetyltransf_C"/>
</dbReference>
<evidence type="ECO:0000256" key="1">
    <source>
        <dbReference type="ARBA" id="ARBA00022490"/>
    </source>
</evidence>
<dbReference type="EMBL" id="CP019082">
    <property type="protein sequence ID" value="APW63653.1"/>
    <property type="molecule type" value="Genomic_DNA"/>
</dbReference>
<evidence type="ECO:0000256" key="5">
    <source>
        <dbReference type="ARBA" id="ARBA00022737"/>
    </source>
</evidence>
<protein>
    <submittedName>
        <fullName evidence="9">Acyl-[acyl-carrier-protein]--UDP-N-acetylglucosamine O-acyltransferase</fullName>
        <ecNumber evidence="9">2.3.1.129</ecNumber>
    </submittedName>
</protein>
<gene>
    <name evidence="9" type="primary">lpxA_2</name>
    <name evidence="9" type="ORF">BSF38_05227</name>
</gene>
<dbReference type="RefSeq" id="WP_076349971.1">
    <property type="nucleotide sequence ID" value="NZ_CP019082.1"/>
</dbReference>
<evidence type="ECO:0000313" key="10">
    <source>
        <dbReference type="Proteomes" id="UP000186309"/>
    </source>
</evidence>
<dbReference type="PROSITE" id="PS00101">
    <property type="entry name" value="HEXAPEP_TRANSFERASES"/>
    <property type="match status" value="1"/>
</dbReference>
<dbReference type="Pfam" id="PF13720">
    <property type="entry name" value="Acetyltransf_11"/>
    <property type="match status" value="1"/>
</dbReference>
<dbReference type="InterPro" id="IPR037157">
    <property type="entry name" value="Acetyltransf_C_sf"/>
</dbReference>
<dbReference type="SUPFAM" id="SSF51161">
    <property type="entry name" value="Trimeric LpxA-like enzymes"/>
    <property type="match status" value="1"/>
</dbReference>
<keyword evidence="5" id="KW-0677">Repeat</keyword>
<evidence type="ECO:0000313" key="9">
    <source>
        <dbReference type="EMBL" id="APW63653.1"/>
    </source>
</evidence>
<reference evidence="10" key="1">
    <citation type="submission" date="2016-12" db="EMBL/GenBank/DDBJ databases">
        <title>Comparative genomics of four Isosphaeraceae planctomycetes: a common pool of plasmids and glycoside hydrolase genes.</title>
        <authorList>
            <person name="Ivanova A."/>
        </authorList>
    </citation>
    <scope>NUCLEOTIDE SEQUENCE [LARGE SCALE GENOMIC DNA]</scope>
    <source>
        <strain evidence="10">PX4</strain>
    </source>
</reference>
<keyword evidence="3" id="KW-0441">Lipid A biosynthesis</keyword>
<dbReference type="InterPro" id="IPR001451">
    <property type="entry name" value="Hexapep"/>
</dbReference>
<keyword evidence="10" id="KW-1185">Reference proteome</keyword>
<keyword evidence="6" id="KW-0443">Lipid metabolism</keyword>
<dbReference type="PIRSF" id="PIRSF000456">
    <property type="entry name" value="UDP-GlcNAc_acltr"/>
    <property type="match status" value="1"/>
</dbReference>
<dbReference type="InterPro" id="IPR018357">
    <property type="entry name" value="Hexapep_transf_CS"/>
</dbReference>
<evidence type="ECO:0000256" key="3">
    <source>
        <dbReference type="ARBA" id="ARBA00022556"/>
    </source>
</evidence>
<keyword evidence="1" id="KW-0963">Cytoplasm</keyword>
<proteinExistence type="predicted"/>
<dbReference type="EC" id="2.3.1.129" evidence="9"/>
<dbReference type="PANTHER" id="PTHR43480:SF1">
    <property type="entry name" value="ACYL-[ACYL-CARRIER-PROTEIN]--UDP-N-ACETYLGLUCOSAMINE O-ACYLTRANSFERASE, MITOCHONDRIAL-RELATED"/>
    <property type="match status" value="1"/>
</dbReference>
<dbReference type="Gene3D" id="1.20.1180.10">
    <property type="entry name" value="Udp N-acetylglucosamine O-acyltransferase, C-terminal domain"/>
    <property type="match status" value="1"/>
</dbReference>
<feature type="domain" description="UDP N-acetylglucosamine O-acyltransferase C-terminal" evidence="8">
    <location>
        <begin position="177"/>
        <end position="256"/>
    </location>
</feature>
<name>A0A1U7CXP2_9BACT</name>
<dbReference type="AlphaFoldDB" id="A0A1U7CXP2"/>
<evidence type="ECO:0000256" key="6">
    <source>
        <dbReference type="ARBA" id="ARBA00023098"/>
    </source>
</evidence>
<dbReference type="GO" id="GO:0008780">
    <property type="term" value="F:acyl-[acyl-carrier-protein]-UDP-N-acetylglucosamine O-acyltransferase activity"/>
    <property type="evidence" value="ECO:0007669"/>
    <property type="project" value="UniProtKB-EC"/>
</dbReference>
<evidence type="ECO:0000259" key="8">
    <source>
        <dbReference type="Pfam" id="PF13720"/>
    </source>
</evidence>
<dbReference type="OrthoDB" id="9807278at2"/>
<keyword evidence="7 9" id="KW-0012">Acyltransferase</keyword>
<dbReference type="PANTHER" id="PTHR43480">
    <property type="entry name" value="ACYL-[ACYL-CARRIER-PROTEIN]--UDP-N-ACETYLGLUCOSAMINE O-ACYLTRANSFERASE"/>
    <property type="match status" value="1"/>
</dbReference>
<dbReference type="Gene3D" id="2.160.10.10">
    <property type="entry name" value="Hexapeptide repeat proteins"/>
    <property type="match status" value="1"/>
</dbReference>
<keyword evidence="2" id="KW-0444">Lipid biosynthesis</keyword>
<dbReference type="NCBIfam" id="NF003657">
    <property type="entry name" value="PRK05289.1"/>
    <property type="match status" value="1"/>
</dbReference>
<evidence type="ECO:0000256" key="2">
    <source>
        <dbReference type="ARBA" id="ARBA00022516"/>
    </source>
</evidence>
<evidence type="ECO:0000256" key="7">
    <source>
        <dbReference type="ARBA" id="ARBA00023315"/>
    </source>
</evidence>
<evidence type="ECO:0000256" key="4">
    <source>
        <dbReference type="ARBA" id="ARBA00022679"/>
    </source>
</evidence>
<dbReference type="STRING" id="1387353.BSF38_05227"/>
<dbReference type="NCBIfam" id="TIGR01852">
    <property type="entry name" value="lipid_A_lpxA"/>
    <property type="match status" value="1"/>
</dbReference>
<dbReference type="InterPro" id="IPR011004">
    <property type="entry name" value="Trimer_LpxA-like_sf"/>
</dbReference>
<accession>A0A1U7CXP2</accession>
<dbReference type="GO" id="GO:0009245">
    <property type="term" value="P:lipid A biosynthetic process"/>
    <property type="evidence" value="ECO:0007669"/>
    <property type="project" value="UniProtKB-KW"/>
</dbReference>
<dbReference type="GO" id="GO:0016020">
    <property type="term" value="C:membrane"/>
    <property type="evidence" value="ECO:0007669"/>
    <property type="project" value="GOC"/>
</dbReference>
<dbReference type="InterPro" id="IPR010137">
    <property type="entry name" value="Lipid_A_LpxA"/>
</dbReference>